<evidence type="ECO:0000259" key="1">
    <source>
        <dbReference type="Pfam" id="PF13837"/>
    </source>
</evidence>
<dbReference type="PANTHER" id="PTHR47595:SF1">
    <property type="entry name" value="MYB_SANT-LIKE DNA-BINDING DOMAIN-CONTAINING PROTEIN"/>
    <property type="match status" value="1"/>
</dbReference>
<dbReference type="InParanoid" id="E2BXL4"/>
<dbReference type="InterPro" id="IPR044822">
    <property type="entry name" value="Myb_DNA-bind_4"/>
</dbReference>
<accession>E2BXL4</accession>
<dbReference type="AlphaFoldDB" id="E2BXL4"/>
<keyword evidence="3" id="KW-1185">Reference proteome</keyword>
<reference evidence="2 3" key="1">
    <citation type="journal article" date="2010" name="Science">
        <title>Genomic comparison of the ants Camponotus floridanus and Harpegnathos saltator.</title>
        <authorList>
            <person name="Bonasio R."/>
            <person name="Zhang G."/>
            <person name="Ye C."/>
            <person name="Mutti N.S."/>
            <person name="Fang X."/>
            <person name="Qin N."/>
            <person name="Donahue G."/>
            <person name="Yang P."/>
            <person name="Li Q."/>
            <person name="Li C."/>
            <person name="Zhang P."/>
            <person name="Huang Z."/>
            <person name="Berger S.L."/>
            <person name="Reinberg D."/>
            <person name="Wang J."/>
            <person name="Liebig J."/>
        </authorList>
    </citation>
    <scope>NUCLEOTIDE SEQUENCE [LARGE SCALE GENOMIC DNA]</scope>
    <source>
        <strain evidence="2 3">R22 G/1</strain>
    </source>
</reference>
<feature type="non-terminal residue" evidence="2">
    <location>
        <position position="1"/>
    </location>
</feature>
<organism evidence="3">
    <name type="scientific">Harpegnathos saltator</name>
    <name type="common">Jerdon's jumping ant</name>
    <dbReference type="NCBI Taxonomy" id="610380"/>
    <lineage>
        <taxon>Eukaryota</taxon>
        <taxon>Metazoa</taxon>
        <taxon>Ecdysozoa</taxon>
        <taxon>Arthropoda</taxon>
        <taxon>Hexapoda</taxon>
        <taxon>Insecta</taxon>
        <taxon>Pterygota</taxon>
        <taxon>Neoptera</taxon>
        <taxon>Endopterygota</taxon>
        <taxon>Hymenoptera</taxon>
        <taxon>Apocrita</taxon>
        <taxon>Aculeata</taxon>
        <taxon>Formicoidea</taxon>
        <taxon>Formicidae</taxon>
        <taxon>Ponerinae</taxon>
        <taxon>Ponerini</taxon>
        <taxon>Harpegnathos</taxon>
    </lineage>
</organism>
<dbReference type="PANTHER" id="PTHR47595">
    <property type="entry name" value="HEAT SHOCK 70 KDA PROTEIN 14"/>
    <property type="match status" value="1"/>
</dbReference>
<dbReference type="Proteomes" id="UP000008237">
    <property type="component" value="Unassembled WGS sequence"/>
</dbReference>
<dbReference type="OrthoDB" id="7546883at2759"/>
<evidence type="ECO:0000313" key="2">
    <source>
        <dbReference type="EMBL" id="EFN79583.1"/>
    </source>
</evidence>
<dbReference type="Gene3D" id="1.10.10.60">
    <property type="entry name" value="Homeodomain-like"/>
    <property type="match status" value="1"/>
</dbReference>
<protein>
    <recommendedName>
        <fullName evidence="1">Myb/SANT-like DNA-binding domain-containing protein</fullName>
    </recommendedName>
</protein>
<dbReference type="OMA" id="MERFEEP"/>
<evidence type="ECO:0000313" key="3">
    <source>
        <dbReference type="Proteomes" id="UP000008237"/>
    </source>
</evidence>
<feature type="non-terminal residue" evidence="2">
    <location>
        <position position="83"/>
    </location>
</feature>
<proteinExistence type="predicted"/>
<sequence length="83" mass="9919">IWSKEETLLLMGIYTSKEKEFNSGKNTVKHCWENVSKEMKKMGHDISGKKCCIKFQAMKRTYKVIKDHNQQSGNNIRKWEYFE</sequence>
<gene>
    <name evidence="2" type="ORF">EAI_01282</name>
</gene>
<feature type="domain" description="Myb/SANT-like DNA-binding" evidence="1">
    <location>
        <begin position="2"/>
        <end position="83"/>
    </location>
</feature>
<dbReference type="Pfam" id="PF13837">
    <property type="entry name" value="Myb_DNA-bind_4"/>
    <property type="match status" value="1"/>
</dbReference>
<dbReference type="EMBL" id="GL451265">
    <property type="protein sequence ID" value="EFN79583.1"/>
    <property type="molecule type" value="Genomic_DNA"/>
</dbReference>
<name>E2BXL4_HARSA</name>